<gene>
    <name evidence="14" type="ORF">C7441_101509</name>
</gene>
<evidence type="ECO:0000256" key="12">
    <source>
        <dbReference type="PIRSR" id="PIRSR500134-3"/>
    </source>
</evidence>
<dbReference type="GO" id="GO:0003979">
    <property type="term" value="F:UDP-glucose 6-dehydrogenase activity"/>
    <property type="evidence" value="ECO:0007669"/>
    <property type="project" value="UniProtKB-EC"/>
</dbReference>
<comment type="function">
    <text evidence="8">Catalyzes the conversion of UDP-glucose into UDP-glucuronate, one of the precursors of teichuronic acid.</text>
</comment>
<dbReference type="Pfam" id="PF03720">
    <property type="entry name" value="UDPG_MGDP_dh_C"/>
    <property type="match status" value="1"/>
</dbReference>
<dbReference type="NCBIfam" id="TIGR03026">
    <property type="entry name" value="NDP-sugDHase"/>
    <property type="match status" value="1"/>
</dbReference>
<dbReference type="SMART" id="SM00984">
    <property type="entry name" value="UDPG_MGDP_dh_C"/>
    <property type="match status" value="1"/>
</dbReference>
<feature type="binding site" evidence="11">
    <location>
        <position position="329"/>
    </location>
    <ligand>
        <name>substrate</name>
    </ligand>
</feature>
<dbReference type="InterPro" id="IPR036291">
    <property type="entry name" value="NAD(P)-bd_dom_sf"/>
</dbReference>
<feature type="domain" description="UDP-glucose/GDP-mannose dehydrogenase C-terminal" evidence="13">
    <location>
        <begin position="322"/>
        <end position="426"/>
    </location>
</feature>
<evidence type="ECO:0000256" key="11">
    <source>
        <dbReference type="PIRSR" id="PIRSR500134-2"/>
    </source>
</evidence>
<dbReference type="InterPro" id="IPR001732">
    <property type="entry name" value="UDP-Glc/GDP-Man_DH_N"/>
</dbReference>
<feature type="binding site" evidence="11">
    <location>
        <begin position="255"/>
        <end position="259"/>
    </location>
    <ligand>
        <name>substrate</name>
    </ligand>
</feature>
<keyword evidence="5 9" id="KW-0560">Oxidoreductase</keyword>
<evidence type="ECO:0000256" key="2">
    <source>
        <dbReference type="ARBA" id="ARBA00006601"/>
    </source>
</evidence>
<dbReference type="InterPro" id="IPR008927">
    <property type="entry name" value="6-PGluconate_DH-like_C_sf"/>
</dbReference>
<feature type="active site" description="Nucleophile" evidence="10">
    <location>
        <position position="266"/>
    </location>
</feature>
<evidence type="ECO:0000256" key="5">
    <source>
        <dbReference type="ARBA" id="ARBA00023002"/>
    </source>
</evidence>
<feature type="binding site" evidence="12">
    <location>
        <position position="269"/>
    </location>
    <ligand>
        <name>NAD(+)</name>
        <dbReference type="ChEBI" id="CHEBI:57540"/>
    </ligand>
</feature>
<feature type="binding site" evidence="12">
    <location>
        <position position="121"/>
    </location>
    <ligand>
        <name>NAD(+)</name>
        <dbReference type="ChEBI" id="CHEBI:57540"/>
    </ligand>
</feature>
<feature type="binding site" evidence="11">
    <location>
        <position position="263"/>
    </location>
    <ligand>
        <name>substrate</name>
    </ligand>
</feature>
<dbReference type="EC" id="1.1.1.22" evidence="3 9"/>
<keyword evidence="15" id="KW-1185">Reference proteome</keyword>
<evidence type="ECO:0000256" key="8">
    <source>
        <dbReference type="ARBA" id="ARBA00053241"/>
    </source>
</evidence>
<feature type="binding site" evidence="12">
    <location>
        <position position="35"/>
    </location>
    <ligand>
        <name>NAD(+)</name>
        <dbReference type="ChEBI" id="CHEBI:57540"/>
    </ligand>
</feature>
<dbReference type="Proteomes" id="UP000245396">
    <property type="component" value="Unassembled WGS sequence"/>
</dbReference>
<feature type="binding site" evidence="11">
    <location>
        <begin position="155"/>
        <end position="158"/>
    </location>
    <ligand>
        <name>substrate</name>
    </ligand>
</feature>
<evidence type="ECO:0000256" key="9">
    <source>
        <dbReference type="PIRNR" id="PIRNR000124"/>
    </source>
</evidence>
<feature type="binding site" evidence="12">
    <location>
        <position position="86"/>
    </location>
    <ligand>
        <name>NAD(+)</name>
        <dbReference type="ChEBI" id="CHEBI:57540"/>
    </ligand>
</feature>
<dbReference type="SUPFAM" id="SSF51735">
    <property type="entry name" value="NAD(P)-binding Rossmann-fold domains"/>
    <property type="match status" value="1"/>
</dbReference>
<keyword evidence="6 9" id="KW-0520">NAD</keyword>
<accession>A0A316CAV6</accession>
<dbReference type="Pfam" id="PF00984">
    <property type="entry name" value="UDPG_MGDP_dh"/>
    <property type="match status" value="1"/>
</dbReference>
<feature type="binding site" evidence="12">
    <location>
        <position position="158"/>
    </location>
    <ligand>
        <name>NAD(+)</name>
        <dbReference type="ChEBI" id="CHEBI:57540"/>
    </ligand>
</feature>
<dbReference type="InterPro" id="IPR028357">
    <property type="entry name" value="UDPglc_DH_bac"/>
</dbReference>
<dbReference type="GO" id="GO:0000271">
    <property type="term" value="P:polysaccharide biosynthetic process"/>
    <property type="evidence" value="ECO:0007669"/>
    <property type="project" value="InterPro"/>
</dbReference>
<protein>
    <recommendedName>
        <fullName evidence="4 9">UDP-glucose 6-dehydrogenase</fullName>
        <ecNumber evidence="3 9">1.1.1.22</ecNumber>
    </recommendedName>
</protein>
<dbReference type="PIRSF" id="PIRSF500134">
    <property type="entry name" value="UDPglc_DH_bac"/>
    <property type="match status" value="1"/>
</dbReference>
<evidence type="ECO:0000313" key="14">
    <source>
        <dbReference type="EMBL" id="PWJ86628.1"/>
    </source>
</evidence>
<dbReference type="OrthoDB" id="9803238at2"/>
<dbReference type="PANTHER" id="PTHR43750:SF3">
    <property type="entry name" value="UDP-GLUCOSE 6-DEHYDROGENASE TUAD"/>
    <property type="match status" value="1"/>
</dbReference>
<name>A0A316CAV6_PSESE</name>
<dbReference type="PANTHER" id="PTHR43750">
    <property type="entry name" value="UDP-GLUCOSE 6-DEHYDROGENASE TUAD"/>
    <property type="match status" value="1"/>
</dbReference>
<dbReference type="SUPFAM" id="SSF48179">
    <property type="entry name" value="6-phosphogluconate dehydrogenase C-terminal domain-like"/>
    <property type="match status" value="1"/>
</dbReference>
<reference evidence="14 15" key="1">
    <citation type="submission" date="2018-05" db="EMBL/GenBank/DDBJ databases">
        <title>Genomic Encyclopedia of Type Strains, Phase IV (KMG-IV): sequencing the most valuable type-strain genomes for metagenomic binning, comparative biology and taxonomic classification.</title>
        <authorList>
            <person name="Goeker M."/>
        </authorList>
    </citation>
    <scope>NUCLEOTIDE SEQUENCE [LARGE SCALE GENOMIC DNA]</scope>
    <source>
        <strain evidence="14 15">DSM 6986</strain>
    </source>
</reference>
<organism evidence="14 15">
    <name type="scientific">Pseudaminobacter salicylatoxidans</name>
    <dbReference type="NCBI Taxonomy" id="93369"/>
    <lineage>
        <taxon>Bacteria</taxon>
        <taxon>Pseudomonadati</taxon>
        <taxon>Pseudomonadota</taxon>
        <taxon>Alphaproteobacteria</taxon>
        <taxon>Hyphomicrobiales</taxon>
        <taxon>Phyllobacteriaceae</taxon>
        <taxon>Pseudaminobacter</taxon>
    </lineage>
</organism>
<evidence type="ECO:0000256" key="10">
    <source>
        <dbReference type="PIRSR" id="PIRSR500134-1"/>
    </source>
</evidence>
<dbReference type="InterPro" id="IPR014026">
    <property type="entry name" value="UDP-Glc/GDP-Man_DH_dimer"/>
</dbReference>
<dbReference type="InterPro" id="IPR014027">
    <property type="entry name" value="UDP-Glc/GDP-Man_DH_C"/>
</dbReference>
<dbReference type="UniPathway" id="UPA00038">
    <property type="reaction ID" value="UER00491"/>
</dbReference>
<dbReference type="GO" id="GO:0006065">
    <property type="term" value="P:UDP-glucuronate biosynthetic process"/>
    <property type="evidence" value="ECO:0007669"/>
    <property type="project" value="UniProtKB-UniPathway"/>
</dbReference>
<comment type="pathway">
    <text evidence="1">Nucleotide-sugar biosynthesis; UDP-alpha-D-glucuronate biosynthesis; UDP-alpha-D-glucuronate from UDP-alpha-D-glucose: step 1/1.</text>
</comment>
<dbReference type="Gene3D" id="3.40.50.720">
    <property type="entry name" value="NAD(P)-binding Rossmann-like Domain"/>
    <property type="match status" value="2"/>
</dbReference>
<dbReference type="FunFam" id="1.20.5.100:FF:000001">
    <property type="entry name" value="UDP-glucose 6-dehydrogenase"/>
    <property type="match status" value="1"/>
</dbReference>
<feature type="binding site" evidence="12">
    <location>
        <position position="30"/>
    </location>
    <ligand>
        <name>NAD(+)</name>
        <dbReference type="ChEBI" id="CHEBI:57540"/>
    </ligand>
</feature>
<feature type="binding site" evidence="12">
    <location>
        <position position="336"/>
    </location>
    <ligand>
        <name>NAD(+)</name>
        <dbReference type="ChEBI" id="CHEBI:57540"/>
    </ligand>
</feature>
<sequence>MHITIFGTGYVGLVTGACLADVGHDVMCMDVDRDKIESLERGELPIYEPGLAAIVQRTSALGNLQFTCDPFRAVAHGAVQIIAVGTPPDETGAADLQHVLSVAESVGRHMAAPKVVVVKSTVPVGTCDQVAQRIRAVLDRHGSDLDFDVASNPEFLKEGAAVTDFQRPDRIVVGTISPRVRSVMSEIYEPFNRNHDRLLFMDVRSAELTKYAANAMLATRISFINEVADLAEHLGADIEQVRKGIGSDPRIGYDFIYAGLGYGGSCFPKDIRALLHTAGQLGCKASLIEAVEDINQRQKSRFVAKITSHYGGAHKLRGKTFAVWGLSFKPNTDDIREAPARAIIEALWNAGATVRLFDPVAHAAAIRLYGGRSDLVIAPDKYAALDGADALVLCTEWREFRAPDFREMGSRMSSRTIFDGRNLYVPERLRGEGWTYYSIGRPAVSGASDWSLPIAMSA</sequence>
<dbReference type="InterPro" id="IPR017476">
    <property type="entry name" value="UDP-Glc/GDP-Man"/>
</dbReference>
<evidence type="ECO:0000313" key="15">
    <source>
        <dbReference type="Proteomes" id="UP000245396"/>
    </source>
</evidence>
<dbReference type="SUPFAM" id="SSF52413">
    <property type="entry name" value="UDP-glucose/GDP-mannose dehydrogenase C-terminal domain"/>
    <property type="match status" value="1"/>
</dbReference>
<comment type="similarity">
    <text evidence="2 9">Belongs to the UDP-glucose/GDP-mannose dehydrogenase family.</text>
</comment>
<dbReference type="AlphaFoldDB" id="A0A316CAV6"/>
<dbReference type="RefSeq" id="WP_109611564.1">
    <property type="nucleotide sequence ID" value="NZ_QGGG01000001.1"/>
</dbReference>
<dbReference type="Gene3D" id="1.20.5.100">
    <property type="entry name" value="Cytochrome c1, transmembrane anchor, C-terminal"/>
    <property type="match status" value="1"/>
</dbReference>
<dbReference type="GO" id="GO:0051287">
    <property type="term" value="F:NAD binding"/>
    <property type="evidence" value="ECO:0007669"/>
    <property type="project" value="InterPro"/>
</dbReference>
<evidence type="ECO:0000256" key="1">
    <source>
        <dbReference type="ARBA" id="ARBA00004701"/>
    </source>
</evidence>
<dbReference type="EMBL" id="QGGG01000001">
    <property type="protein sequence ID" value="PWJ86628.1"/>
    <property type="molecule type" value="Genomic_DNA"/>
</dbReference>
<evidence type="ECO:0000256" key="6">
    <source>
        <dbReference type="ARBA" id="ARBA00023027"/>
    </source>
</evidence>
<proteinExistence type="inferred from homology"/>
<dbReference type="Pfam" id="PF03721">
    <property type="entry name" value="UDPG_MGDP_dh_N"/>
    <property type="match status" value="1"/>
</dbReference>
<comment type="caution">
    <text evidence="14">The sequence shown here is derived from an EMBL/GenBank/DDBJ whole genome shotgun (WGS) entry which is preliminary data.</text>
</comment>
<evidence type="ECO:0000256" key="3">
    <source>
        <dbReference type="ARBA" id="ARBA00012954"/>
    </source>
</evidence>
<dbReference type="STRING" id="1192868.GCA_000304395_00575"/>
<dbReference type="InterPro" id="IPR036220">
    <property type="entry name" value="UDP-Glc/GDP-Man_DH_C_sf"/>
</dbReference>
<feature type="binding site" evidence="11">
    <location>
        <position position="210"/>
    </location>
    <ligand>
        <name>substrate</name>
    </ligand>
</feature>
<evidence type="ECO:0000256" key="4">
    <source>
        <dbReference type="ARBA" id="ARBA00015132"/>
    </source>
</evidence>
<comment type="catalytic activity">
    <reaction evidence="7 9">
        <text>UDP-alpha-D-glucose + 2 NAD(+) + H2O = UDP-alpha-D-glucuronate + 2 NADH + 3 H(+)</text>
        <dbReference type="Rhea" id="RHEA:23596"/>
        <dbReference type="ChEBI" id="CHEBI:15377"/>
        <dbReference type="ChEBI" id="CHEBI:15378"/>
        <dbReference type="ChEBI" id="CHEBI:57540"/>
        <dbReference type="ChEBI" id="CHEBI:57945"/>
        <dbReference type="ChEBI" id="CHEBI:58052"/>
        <dbReference type="ChEBI" id="CHEBI:58885"/>
        <dbReference type="EC" id="1.1.1.22"/>
    </reaction>
</comment>
<evidence type="ECO:0000256" key="7">
    <source>
        <dbReference type="ARBA" id="ARBA00047473"/>
    </source>
</evidence>
<evidence type="ECO:0000259" key="13">
    <source>
        <dbReference type="SMART" id="SM00984"/>
    </source>
</evidence>
<dbReference type="PIRSF" id="PIRSF000124">
    <property type="entry name" value="UDPglc_GDPman_dh"/>
    <property type="match status" value="1"/>
</dbReference>